<evidence type="ECO:0000256" key="2">
    <source>
        <dbReference type="ARBA" id="ARBA00022737"/>
    </source>
</evidence>
<dbReference type="GO" id="GO:0045202">
    <property type="term" value="C:synapse"/>
    <property type="evidence" value="ECO:0007669"/>
    <property type="project" value="GOC"/>
</dbReference>
<evidence type="ECO:0000259" key="5">
    <source>
        <dbReference type="PROSITE" id="PS50002"/>
    </source>
</evidence>
<gene>
    <name evidence="6" type="ORF">DICVIV_04824</name>
</gene>
<organism evidence="6 7">
    <name type="scientific">Dictyocaulus viviparus</name>
    <name type="common">Bovine lungworm</name>
    <dbReference type="NCBI Taxonomy" id="29172"/>
    <lineage>
        <taxon>Eukaryota</taxon>
        <taxon>Metazoa</taxon>
        <taxon>Ecdysozoa</taxon>
        <taxon>Nematoda</taxon>
        <taxon>Chromadorea</taxon>
        <taxon>Rhabditida</taxon>
        <taxon>Rhabditina</taxon>
        <taxon>Rhabditomorpha</taxon>
        <taxon>Strongyloidea</taxon>
        <taxon>Metastrongylidae</taxon>
        <taxon>Dictyocaulus</taxon>
    </lineage>
</organism>
<dbReference type="Pfam" id="PF25523">
    <property type="entry name" value="Ig_RIMBP2"/>
    <property type="match status" value="1"/>
</dbReference>
<keyword evidence="2" id="KW-0677">Repeat</keyword>
<proteinExistence type="predicted"/>
<dbReference type="GO" id="GO:0007274">
    <property type="term" value="P:neuromuscular synaptic transmission"/>
    <property type="evidence" value="ECO:0007669"/>
    <property type="project" value="TreeGrafter"/>
</dbReference>
<feature type="compositionally biased region" description="Basic and acidic residues" evidence="4">
    <location>
        <begin position="539"/>
        <end position="562"/>
    </location>
</feature>
<feature type="region of interest" description="Disordered" evidence="4">
    <location>
        <begin position="518"/>
        <end position="562"/>
    </location>
</feature>
<dbReference type="CDD" id="cd12013">
    <property type="entry name" value="SH3_RIM-BP_3"/>
    <property type="match status" value="1"/>
</dbReference>
<dbReference type="STRING" id="29172.A0A0D8XX03"/>
<feature type="compositionally biased region" description="Basic and acidic residues" evidence="4">
    <location>
        <begin position="518"/>
        <end position="529"/>
    </location>
</feature>
<feature type="compositionally biased region" description="Low complexity" evidence="4">
    <location>
        <begin position="888"/>
        <end position="899"/>
    </location>
</feature>
<evidence type="ECO:0000256" key="4">
    <source>
        <dbReference type="SAM" id="MobiDB-lite"/>
    </source>
</evidence>
<dbReference type="Gene3D" id="2.30.30.40">
    <property type="entry name" value="SH3 Domains"/>
    <property type="match status" value="2"/>
</dbReference>
<feature type="region of interest" description="Disordered" evidence="4">
    <location>
        <begin position="888"/>
        <end position="948"/>
    </location>
</feature>
<dbReference type="EMBL" id="KN716247">
    <property type="protein sequence ID" value="KJH49045.1"/>
    <property type="molecule type" value="Genomic_DNA"/>
</dbReference>
<keyword evidence="7" id="KW-1185">Reference proteome</keyword>
<feature type="region of interest" description="Disordered" evidence="4">
    <location>
        <begin position="666"/>
        <end position="704"/>
    </location>
</feature>
<dbReference type="OrthoDB" id="4158657at2759"/>
<evidence type="ECO:0000313" key="7">
    <source>
        <dbReference type="Proteomes" id="UP000053766"/>
    </source>
</evidence>
<dbReference type="FunFam" id="2.30.30.40:FF:000016">
    <property type="entry name" value="RIMS-binding protein 2 isoform X2"/>
    <property type="match status" value="1"/>
</dbReference>
<feature type="region of interest" description="Disordered" evidence="4">
    <location>
        <begin position="626"/>
        <end position="650"/>
    </location>
</feature>
<dbReference type="SUPFAM" id="SSF50044">
    <property type="entry name" value="SH3-domain"/>
    <property type="match status" value="2"/>
</dbReference>
<dbReference type="InterPro" id="IPR013783">
    <property type="entry name" value="Ig-like_fold"/>
</dbReference>
<dbReference type="PANTHER" id="PTHR14234">
    <property type="entry name" value="RIM BINDING PROTEIN-RELATED"/>
    <property type="match status" value="1"/>
</dbReference>
<protein>
    <submittedName>
        <fullName evidence="6">Variant SH3 domain protein</fullName>
    </submittedName>
</protein>
<dbReference type="InterPro" id="IPR036028">
    <property type="entry name" value="SH3-like_dom_sf"/>
</dbReference>
<accession>A0A0D8XX03</accession>
<reference evidence="6 7" key="1">
    <citation type="submission" date="2013-11" db="EMBL/GenBank/DDBJ databases">
        <title>Draft genome of the bovine lungworm Dictyocaulus viviparus.</title>
        <authorList>
            <person name="Mitreva M."/>
        </authorList>
    </citation>
    <scope>NUCLEOTIDE SEQUENCE [LARGE SCALE GENOMIC DNA]</scope>
    <source>
        <strain evidence="6 7">HannoverDv2000</strain>
    </source>
</reference>
<dbReference type="Pfam" id="PF07653">
    <property type="entry name" value="SH3_2"/>
    <property type="match status" value="2"/>
</dbReference>
<dbReference type="PANTHER" id="PTHR14234:SF19">
    <property type="entry name" value="RIM-BINDING PROTEIN, ISOFORM F"/>
    <property type="match status" value="1"/>
</dbReference>
<evidence type="ECO:0000313" key="6">
    <source>
        <dbReference type="EMBL" id="KJH49045.1"/>
    </source>
</evidence>
<keyword evidence="1 3" id="KW-0728">SH3 domain</keyword>
<feature type="compositionally biased region" description="Low complexity" evidence="4">
    <location>
        <begin position="180"/>
        <end position="189"/>
    </location>
</feature>
<feature type="region of interest" description="Disordered" evidence="4">
    <location>
        <begin position="739"/>
        <end position="766"/>
    </location>
</feature>
<evidence type="ECO:0000256" key="1">
    <source>
        <dbReference type="ARBA" id="ARBA00022443"/>
    </source>
</evidence>
<dbReference type="SMART" id="SM00326">
    <property type="entry name" value="SH3"/>
    <property type="match status" value="2"/>
</dbReference>
<dbReference type="InterPro" id="IPR001452">
    <property type="entry name" value="SH3_domain"/>
</dbReference>
<dbReference type="Proteomes" id="UP000053766">
    <property type="component" value="Unassembled WGS sequence"/>
</dbReference>
<evidence type="ECO:0000256" key="3">
    <source>
        <dbReference type="PROSITE-ProRule" id="PRU00192"/>
    </source>
</evidence>
<dbReference type="FunFam" id="2.30.30.40:FF:000023">
    <property type="entry name" value="RIMS-binding protein 2 isoform F"/>
    <property type="match status" value="1"/>
</dbReference>
<dbReference type="PROSITE" id="PS50002">
    <property type="entry name" value="SH3"/>
    <property type="match status" value="2"/>
</dbReference>
<reference evidence="7" key="2">
    <citation type="journal article" date="2016" name="Sci. Rep.">
        <title>Dictyocaulus viviparus genome, variome and transcriptome elucidate lungworm biology and support future intervention.</title>
        <authorList>
            <person name="McNulty S.N."/>
            <person name="Strube C."/>
            <person name="Rosa B.A."/>
            <person name="Martin J.C."/>
            <person name="Tyagi R."/>
            <person name="Choi Y.J."/>
            <person name="Wang Q."/>
            <person name="Hallsworth Pepin K."/>
            <person name="Zhang X."/>
            <person name="Ozersky P."/>
            <person name="Wilson R.K."/>
            <person name="Sternberg P.W."/>
            <person name="Gasser R.B."/>
            <person name="Mitreva M."/>
        </authorList>
    </citation>
    <scope>NUCLEOTIDE SEQUENCE [LARGE SCALE GENOMIC DNA]</scope>
    <source>
        <strain evidence="7">HannoverDv2000</strain>
    </source>
</reference>
<dbReference type="Gene3D" id="2.60.40.10">
    <property type="entry name" value="Immunoglobulins"/>
    <property type="match status" value="1"/>
</dbReference>
<dbReference type="InterPro" id="IPR035755">
    <property type="entry name" value="RIM-BP_SH3_3"/>
</dbReference>
<dbReference type="InterPro" id="IPR040325">
    <property type="entry name" value="RIMBP1/2/3"/>
</dbReference>
<feature type="domain" description="SH3" evidence="5">
    <location>
        <begin position="420"/>
        <end position="487"/>
    </location>
</feature>
<dbReference type="InterPro" id="IPR057884">
    <property type="entry name" value="FN3_RIM-BP1/2/3"/>
</dbReference>
<sequence>MTFSRDSRQPISRRLRKFQNRICLVGLPDPPTNVQAENGPQTGTLLISWTPVTNQPKPPSRAAVHSYLVYADGKNIAQIPSATVFEYLLKRNTFFAADHVLLRLADLSDDPPIFITVRTKTREGAVSCDSNVARVPRGPSYNTISNELLQTAPLQDMAQSYPNVGRFIAGSHSAPPPPSQQNAPSTAPPMLSSMTFQTNPLSSYATASAIQGYSSLVGTDRIAPATASGGQTMITSSQLPSGMQPTSTLPISAIATSGTLPGTMGGSGSMPLSNTLRSVPIAGLSASQGALPKWMSSQMKQYYTFHPRLIRGDGTGIEEVRPSVPDMENRLLIYHEINMNLSYLLRHRQAEWPGHCDWSGPTDARMRMDAYARQSTRSGSADDRPLARHRLVPPRLARVKSESGFGTRSEPDLRPPTLEEDCRWFVALFDYSHHMSPNANAETDELSFRKHQLIKVYGDVDADGFYHGQIGNRVGLVPSNMVIEIAKDDLLPRRTRSEAMPAEPVLRRMRWGSLKSRSYDHAGDRRNYDRPPASSHFASLDRREIERREASATRGDRYRRSNGRDYEHRRDYDDRYRDVREPWDGRELRDHREMIRDVRETRGIRDDYHREYRDEADYRSDKYRERGYEREREYERRDDRREDRRDDRRDDWRDDRREYERRHEYPREEQFRRDRRDDGYRDDRHYEHYPSRYDPSSVGQCGGNVPIEAQQLASSTHPSQMSQIAHQIGQMQMAASAMQSSSSQQLPQGISGHQAGGQSGMLSDTGINGMQTRKMVAKFDYDSRQLSPNVDAEQVELSFRQGDVITVYGEMDDDGFYMGELNGVRGLVPSNFLQSSPLTTLNPSQPTEPMRKGVVFSDAQAVAARKTLPARQTSQTSNVVPTAAKLATKKSTATAPSKTLAKKTSDVGKASTLSVRKTSSAVKKGDSTSKNFGMSVMRILDQSKKSKH</sequence>
<feature type="compositionally biased region" description="Basic and acidic residues" evidence="4">
    <location>
        <begin position="666"/>
        <end position="691"/>
    </location>
</feature>
<name>A0A0D8XX03_DICVI</name>
<feature type="compositionally biased region" description="Polar residues" evidence="4">
    <location>
        <begin position="911"/>
        <end position="921"/>
    </location>
</feature>
<feature type="region of interest" description="Disordered" evidence="4">
    <location>
        <begin position="168"/>
        <end position="192"/>
    </location>
</feature>
<dbReference type="AlphaFoldDB" id="A0A0D8XX03"/>
<feature type="domain" description="SH3" evidence="5">
    <location>
        <begin position="770"/>
        <end position="838"/>
    </location>
</feature>